<dbReference type="Proteomes" id="UP000010467">
    <property type="component" value="Chromosome"/>
</dbReference>
<feature type="domain" description="Prepilin type IV endopeptidase peptidase" evidence="8">
    <location>
        <begin position="112"/>
        <end position="230"/>
    </location>
</feature>
<dbReference type="Pfam" id="PF01478">
    <property type="entry name" value="Peptidase_A24"/>
    <property type="match status" value="2"/>
</dbReference>
<feature type="transmembrane region" description="Helical" evidence="7">
    <location>
        <begin position="207"/>
        <end position="234"/>
    </location>
</feature>
<organism evidence="10 11">
    <name type="scientific">Deinococcus peraridilitoris (strain DSM 19664 / LMG 22246 / CIP 109416 / KR-200)</name>
    <dbReference type="NCBI Taxonomy" id="937777"/>
    <lineage>
        <taxon>Bacteria</taxon>
        <taxon>Thermotogati</taxon>
        <taxon>Deinococcota</taxon>
        <taxon>Deinococci</taxon>
        <taxon>Deinococcales</taxon>
        <taxon>Deinococcaceae</taxon>
        <taxon>Deinococcus</taxon>
    </lineage>
</organism>
<evidence type="ECO:0000313" key="11">
    <source>
        <dbReference type="Proteomes" id="UP000010467"/>
    </source>
</evidence>
<keyword evidence="6 7" id="KW-0472">Membrane</keyword>
<dbReference type="Pfam" id="PF06750">
    <property type="entry name" value="A24_N_bact"/>
    <property type="match status" value="1"/>
</dbReference>
<protein>
    <submittedName>
        <fullName evidence="10">Prepilin signal peptidase PulO-like peptidase</fullName>
    </submittedName>
</protein>
<sequence>MPMSTDTLIVVLGALLGALIGSFSNVLIHRLPRRESVAFPPSHCPNCQHRLSALDLIPLFSWAGLRGRCRYCGARISARYPLVELLTALGYALLAVLLPWSAAGASLLGLWAMFTLLLVISFIDAETRTIPDALVLPGLALGLLLGFANERTGALIAGLPGVQGALAGALLGAGLIALIALYGELVLRRFRERRFPEFPVSYQQVALAALVGAWLGVVWGVVLGLFSVALNVFARRVVRLPEILLLLGLLVSIVLGVSGTGPGVIDMTQNALAAAGGMSLLAALYWWTQPDEIESEDQDYDPVAMGFGDVKLMGLLGAFMGVTGALVSLGVAILVGALVGVVTLSLRRENKLPFAPLLALGALVHLLYGAQIVQAFQALYALD</sequence>
<proteinExistence type="inferred from homology"/>
<evidence type="ECO:0000256" key="6">
    <source>
        <dbReference type="ARBA" id="ARBA00023136"/>
    </source>
</evidence>
<dbReference type="GO" id="GO:0006465">
    <property type="term" value="P:signal peptide processing"/>
    <property type="evidence" value="ECO:0007669"/>
    <property type="project" value="TreeGrafter"/>
</dbReference>
<evidence type="ECO:0000259" key="9">
    <source>
        <dbReference type="Pfam" id="PF06750"/>
    </source>
</evidence>
<feature type="transmembrane region" description="Helical" evidence="7">
    <location>
        <begin position="271"/>
        <end position="288"/>
    </location>
</feature>
<dbReference type="PANTHER" id="PTHR30487:SF0">
    <property type="entry name" value="PREPILIN LEADER PEPTIDASE_N-METHYLTRANSFERASE-RELATED"/>
    <property type="match status" value="1"/>
</dbReference>
<reference evidence="11" key="1">
    <citation type="submission" date="2012-03" db="EMBL/GenBank/DDBJ databases">
        <title>Complete sequence of chromosome of Deinococcus peraridilitoris DSM 19664.</title>
        <authorList>
            <person name="Lucas S."/>
            <person name="Copeland A."/>
            <person name="Lapidus A."/>
            <person name="Glavina del Rio T."/>
            <person name="Dalin E."/>
            <person name="Tice H."/>
            <person name="Bruce D."/>
            <person name="Goodwin L."/>
            <person name="Pitluck S."/>
            <person name="Peters L."/>
            <person name="Mikhailova N."/>
            <person name="Lu M."/>
            <person name="Kyrpides N."/>
            <person name="Mavromatis K."/>
            <person name="Ivanova N."/>
            <person name="Brettin T."/>
            <person name="Detter J.C."/>
            <person name="Han C."/>
            <person name="Larimer F."/>
            <person name="Land M."/>
            <person name="Hauser L."/>
            <person name="Markowitz V."/>
            <person name="Cheng J.-F."/>
            <person name="Hugenholtz P."/>
            <person name="Woyke T."/>
            <person name="Wu D."/>
            <person name="Pukall R."/>
            <person name="Steenblock K."/>
            <person name="Brambilla E."/>
            <person name="Klenk H.-P."/>
            <person name="Eisen J.A."/>
        </authorList>
    </citation>
    <scope>NUCLEOTIDE SEQUENCE [LARGE SCALE GENOMIC DNA]</scope>
    <source>
        <strain evidence="11">DSM 19664 / LMG 22246 / CIP 109416 / KR-200</strain>
    </source>
</reference>
<evidence type="ECO:0000259" key="8">
    <source>
        <dbReference type="Pfam" id="PF01478"/>
    </source>
</evidence>
<feature type="transmembrane region" description="Helical" evidence="7">
    <location>
        <begin position="130"/>
        <end position="148"/>
    </location>
</feature>
<dbReference type="KEGG" id="dpd:Deipe_0632"/>
<dbReference type="GO" id="GO:0005886">
    <property type="term" value="C:plasma membrane"/>
    <property type="evidence" value="ECO:0007669"/>
    <property type="project" value="UniProtKB-SubCell"/>
</dbReference>
<name>K9ZXC4_DEIPD</name>
<dbReference type="PATRIC" id="fig|937777.3.peg.635"/>
<dbReference type="RefSeq" id="WP_015234531.1">
    <property type="nucleotide sequence ID" value="NC_019793.1"/>
</dbReference>
<feature type="transmembrane region" description="Helical" evidence="7">
    <location>
        <begin position="168"/>
        <end position="187"/>
    </location>
</feature>
<dbReference type="PANTHER" id="PTHR30487">
    <property type="entry name" value="TYPE 4 PREPILIN-LIKE PROTEINS LEADER PEPTIDE-PROCESSING ENZYME"/>
    <property type="match status" value="1"/>
</dbReference>
<keyword evidence="4 7" id="KW-0812">Transmembrane</keyword>
<dbReference type="STRING" id="937777.Deipe_0632"/>
<dbReference type="InterPro" id="IPR000045">
    <property type="entry name" value="Prepilin_IV_endopep_pep"/>
</dbReference>
<dbReference type="InterPro" id="IPR050882">
    <property type="entry name" value="Prepilin_peptidase/N-MTase"/>
</dbReference>
<feature type="transmembrane region" description="Helical" evidence="7">
    <location>
        <begin position="6"/>
        <end position="28"/>
    </location>
</feature>
<dbReference type="InterPro" id="IPR010627">
    <property type="entry name" value="Prepilin_pept_A24_N"/>
</dbReference>
<feature type="transmembrane region" description="Helical" evidence="7">
    <location>
        <begin position="315"/>
        <end position="342"/>
    </location>
</feature>
<dbReference type="HOGENOM" id="CLU_057101_0_1_0"/>
<feature type="domain" description="Prepilin type IV endopeptidase peptidase" evidence="8">
    <location>
        <begin position="239"/>
        <end position="341"/>
    </location>
</feature>
<dbReference type="eggNOG" id="COG1989">
    <property type="taxonomic scope" value="Bacteria"/>
</dbReference>
<dbReference type="MEROPS" id="A24.A01"/>
<feature type="transmembrane region" description="Helical" evidence="7">
    <location>
        <begin position="240"/>
        <end position="259"/>
    </location>
</feature>
<evidence type="ECO:0000256" key="4">
    <source>
        <dbReference type="ARBA" id="ARBA00022692"/>
    </source>
</evidence>
<evidence type="ECO:0000256" key="2">
    <source>
        <dbReference type="ARBA" id="ARBA00005801"/>
    </source>
</evidence>
<evidence type="ECO:0000313" key="10">
    <source>
        <dbReference type="EMBL" id="AFZ66221.1"/>
    </source>
</evidence>
<dbReference type="AlphaFoldDB" id="K9ZXC4"/>
<keyword evidence="11" id="KW-1185">Reference proteome</keyword>
<evidence type="ECO:0000256" key="7">
    <source>
        <dbReference type="SAM" id="Phobius"/>
    </source>
</evidence>
<evidence type="ECO:0000256" key="5">
    <source>
        <dbReference type="ARBA" id="ARBA00022989"/>
    </source>
</evidence>
<evidence type="ECO:0000256" key="1">
    <source>
        <dbReference type="ARBA" id="ARBA00004651"/>
    </source>
</evidence>
<feature type="transmembrane region" description="Helical" evidence="7">
    <location>
        <begin position="354"/>
        <end position="380"/>
    </location>
</feature>
<evidence type="ECO:0000256" key="3">
    <source>
        <dbReference type="ARBA" id="ARBA00022475"/>
    </source>
</evidence>
<accession>K9ZXC4</accession>
<dbReference type="Gene3D" id="1.20.120.1220">
    <property type="match status" value="2"/>
</dbReference>
<feature type="domain" description="Prepilin peptidase A24 N-terminal" evidence="9">
    <location>
        <begin position="15"/>
        <end position="96"/>
    </location>
</feature>
<keyword evidence="3" id="KW-1003">Cell membrane</keyword>
<keyword evidence="5 7" id="KW-1133">Transmembrane helix</keyword>
<feature type="transmembrane region" description="Helical" evidence="7">
    <location>
        <begin position="80"/>
        <end position="98"/>
    </location>
</feature>
<dbReference type="EMBL" id="CP003382">
    <property type="protein sequence ID" value="AFZ66221.1"/>
    <property type="molecule type" value="Genomic_DNA"/>
</dbReference>
<comment type="similarity">
    <text evidence="2">Belongs to the peptidase A24 family.</text>
</comment>
<comment type="subcellular location">
    <subcellularLocation>
        <location evidence="1">Cell membrane</location>
        <topology evidence="1">Multi-pass membrane protein</topology>
    </subcellularLocation>
</comment>
<feature type="transmembrane region" description="Helical" evidence="7">
    <location>
        <begin position="104"/>
        <end position="123"/>
    </location>
</feature>
<dbReference type="GO" id="GO:0004190">
    <property type="term" value="F:aspartic-type endopeptidase activity"/>
    <property type="evidence" value="ECO:0007669"/>
    <property type="project" value="InterPro"/>
</dbReference>
<gene>
    <name evidence="10" type="ordered locus">Deipe_0632</name>
</gene>